<keyword evidence="2" id="KW-0479">Metal-binding</keyword>
<dbReference type="GO" id="GO:0004132">
    <property type="term" value="F:dCMP deaminase activity"/>
    <property type="evidence" value="ECO:0007669"/>
    <property type="project" value="TreeGrafter"/>
</dbReference>
<gene>
    <name evidence="6" type="ORF">FHP25_15470</name>
</gene>
<dbReference type="Proteomes" id="UP000321638">
    <property type="component" value="Unassembled WGS sequence"/>
</dbReference>
<comment type="caution">
    <text evidence="6">The sequence shown here is derived from an EMBL/GenBank/DDBJ whole genome shotgun (WGS) entry which is preliminary data.</text>
</comment>
<keyword evidence="4" id="KW-0862">Zinc</keyword>
<keyword evidence="7" id="KW-1185">Reference proteome</keyword>
<dbReference type="Gene3D" id="3.40.50.300">
    <property type="entry name" value="P-loop containing nucleotide triphosphate hydrolases"/>
    <property type="match status" value="1"/>
</dbReference>
<dbReference type="GO" id="GO:0008270">
    <property type="term" value="F:zinc ion binding"/>
    <property type="evidence" value="ECO:0007669"/>
    <property type="project" value="InterPro"/>
</dbReference>
<dbReference type="RefSeq" id="WP_147847854.1">
    <property type="nucleotide sequence ID" value="NZ_VDUZ01000016.1"/>
</dbReference>
<evidence type="ECO:0000256" key="4">
    <source>
        <dbReference type="ARBA" id="ARBA00022833"/>
    </source>
</evidence>
<dbReference type="PROSITE" id="PS51747">
    <property type="entry name" value="CYT_DCMP_DEAMINASES_2"/>
    <property type="match status" value="1"/>
</dbReference>
<name>A0A5C8PM44_9HYPH</name>
<evidence type="ECO:0000256" key="2">
    <source>
        <dbReference type="ARBA" id="ARBA00022723"/>
    </source>
</evidence>
<evidence type="ECO:0000256" key="1">
    <source>
        <dbReference type="ARBA" id="ARBA00006576"/>
    </source>
</evidence>
<dbReference type="Gene3D" id="3.40.140.10">
    <property type="entry name" value="Cytidine Deaminase, domain 2"/>
    <property type="match status" value="1"/>
</dbReference>
<proteinExistence type="inferred from homology"/>
<feature type="domain" description="CMP/dCMP-type deaminase" evidence="5">
    <location>
        <begin position="340"/>
        <end position="444"/>
    </location>
</feature>
<dbReference type="InterPro" id="IPR002125">
    <property type="entry name" value="CMP_dCMP_dom"/>
</dbReference>
<dbReference type="PROSITE" id="PS00903">
    <property type="entry name" value="CYT_DCMP_DEAMINASES_1"/>
    <property type="match status" value="1"/>
</dbReference>
<dbReference type="InterPro" id="IPR015517">
    <property type="entry name" value="dCMP_deaminase-rel"/>
</dbReference>
<dbReference type="AlphaFoldDB" id="A0A5C8PM44"/>
<protein>
    <recommendedName>
        <fullName evidence="5">CMP/dCMP-type deaminase domain-containing protein</fullName>
    </recommendedName>
</protein>
<accession>A0A5C8PM44</accession>
<dbReference type="PANTHER" id="PTHR11086:SF18">
    <property type="entry name" value="DEOXYCYTIDYLATE DEAMINASE"/>
    <property type="match status" value="1"/>
</dbReference>
<dbReference type="InterPro" id="IPR027417">
    <property type="entry name" value="P-loop_NTPase"/>
</dbReference>
<dbReference type="SUPFAM" id="SSF53927">
    <property type="entry name" value="Cytidine deaminase-like"/>
    <property type="match status" value="1"/>
</dbReference>
<reference evidence="6 7" key="1">
    <citation type="submission" date="2019-06" db="EMBL/GenBank/DDBJ databases">
        <title>New taxonomy in bacterial strain CC-CFT640, isolated from vineyard.</title>
        <authorList>
            <person name="Lin S.-Y."/>
            <person name="Tsai C.-F."/>
            <person name="Young C.-C."/>
        </authorList>
    </citation>
    <scope>NUCLEOTIDE SEQUENCE [LARGE SCALE GENOMIC DNA]</scope>
    <source>
        <strain evidence="6 7">CC-CFT640</strain>
    </source>
</reference>
<dbReference type="EMBL" id="VDUZ01000016">
    <property type="protein sequence ID" value="TXL74812.1"/>
    <property type="molecule type" value="Genomic_DNA"/>
</dbReference>
<comment type="similarity">
    <text evidence="1">Belongs to the cytidine and deoxycytidylate deaminase family.</text>
</comment>
<evidence type="ECO:0000256" key="3">
    <source>
        <dbReference type="ARBA" id="ARBA00022801"/>
    </source>
</evidence>
<evidence type="ECO:0000313" key="7">
    <source>
        <dbReference type="Proteomes" id="UP000321638"/>
    </source>
</evidence>
<dbReference type="InterPro" id="IPR016192">
    <property type="entry name" value="APOBEC/CMP_deaminase_Zn-bd"/>
</dbReference>
<dbReference type="GO" id="GO:0005737">
    <property type="term" value="C:cytoplasm"/>
    <property type="evidence" value="ECO:0007669"/>
    <property type="project" value="TreeGrafter"/>
</dbReference>
<evidence type="ECO:0000259" key="5">
    <source>
        <dbReference type="PROSITE" id="PS51747"/>
    </source>
</evidence>
<dbReference type="Pfam" id="PF00383">
    <property type="entry name" value="dCMP_cyt_deam_1"/>
    <property type="match status" value="1"/>
</dbReference>
<sequence>MKNGPVALAPLRDAEVFIGLVGPVGTDWQTATSCIEQSLAVFDYTTKHVRLSDIIRMYGRGVNLPAGRASEDARLERYMRAGDRLRRTASDSSILAQLSIRLIEEHRFSENRHVRPRAWRYFKPLSRGAYVLNSLKHPDEIDFLRRVYGDLFFVVSLYSPRDSRVNRLAKIIAQSKQITDPSSCRADAERLIEMDASAGDNEYGQSVRNAFPKADVFVEVSDAASTYRQLNRFFEVIFGHPFHTPTRSEYAMFLARGAALRSADLARQVGAVVMNDMGELIGAGCNDVPMAGGGVVWVDDPLGADLRDYRIGYDSNAMKKHEILEEIFSALKEEKWLTTNIRARGVQRLAHAALHGPSRRGRSVGMLEGTRVDNVIEYGRIVHAEMNALMEALRKGISVRNTDLYCTTFPCHMCARHIISAGIRRVVYIEPYPKSLVGELYGREVAIEPTFEDASVVQFVPFIGIAPRRYEQLFSLPRRKDSLGRAVRWEPRTGQLRSTPVSWSYIDNEAEVIYHALRIIS</sequence>
<dbReference type="PANTHER" id="PTHR11086">
    <property type="entry name" value="DEOXYCYTIDYLATE DEAMINASE-RELATED"/>
    <property type="match status" value="1"/>
</dbReference>
<evidence type="ECO:0000313" key="6">
    <source>
        <dbReference type="EMBL" id="TXL74812.1"/>
    </source>
</evidence>
<dbReference type="NCBIfam" id="NF041025">
    <property type="entry name" value="antiphage_deaminase"/>
    <property type="match status" value="1"/>
</dbReference>
<keyword evidence="3" id="KW-0378">Hydrolase</keyword>
<dbReference type="OrthoDB" id="9788517at2"/>
<organism evidence="6 7">
    <name type="scientific">Vineibacter terrae</name>
    <dbReference type="NCBI Taxonomy" id="2586908"/>
    <lineage>
        <taxon>Bacteria</taxon>
        <taxon>Pseudomonadati</taxon>
        <taxon>Pseudomonadota</taxon>
        <taxon>Alphaproteobacteria</taxon>
        <taxon>Hyphomicrobiales</taxon>
        <taxon>Vineibacter</taxon>
    </lineage>
</organism>
<dbReference type="InterPro" id="IPR016193">
    <property type="entry name" value="Cytidine_deaminase-like"/>
</dbReference>